<organism evidence="1 2">
    <name type="scientific">Arcicella aurantiaca</name>
    <dbReference type="NCBI Taxonomy" id="591202"/>
    <lineage>
        <taxon>Bacteria</taxon>
        <taxon>Pseudomonadati</taxon>
        <taxon>Bacteroidota</taxon>
        <taxon>Cytophagia</taxon>
        <taxon>Cytophagales</taxon>
        <taxon>Flectobacillaceae</taxon>
        <taxon>Arcicella</taxon>
    </lineage>
</organism>
<sequence>MSLRFYTVLISIILLNVSRVFSQQTTVGHFTLGLQTGVLMPLGANKGIASEQMGISNALTFKYFPSDYFAMGMTIGMMNNHFMAQTKANNVSITQVPLTFDFEWYPTDWVVKPYVGMGAGLTFFSVKPVGGLINTLKEIPDTYTTPGYLLTGKAGLSYQLSDRFSLTGEGKYFMIAEPGEAFLWQQNDGTVYRQFSNKATFTLGIHYHFDE</sequence>
<dbReference type="InterPro" id="IPR011250">
    <property type="entry name" value="OMP/PagP_B-barrel"/>
</dbReference>
<dbReference type="SUPFAM" id="SSF56925">
    <property type="entry name" value="OMPA-like"/>
    <property type="match status" value="1"/>
</dbReference>
<name>A0A316EWB1_9BACT</name>
<dbReference type="AlphaFoldDB" id="A0A316EWB1"/>
<evidence type="ECO:0000313" key="1">
    <source>
        <dbReference type="EMBL" id="PWK27451.1"/>
    </source>
</evidence>
<proteinExistence type="predicted"/>
<dbReference type="RefSeq" id="WP_109742522.1">
    <property type="nucleotide sequence ID" value="NZ_QGGO01000007.1"/>
</dbReference>
<evidence type="ECO:0000313" key="2">
    <source>
        <dbReference type="Proteomes" id="UP000245489"/>
    </source>
</evidence>
<accession>A0A316EWB1</accession>
<dbReference type="Proteomes" id="UP000245489">
    <property type="component" value="Unassembled WGS sequence"/>
</dbReference>
<dbReference type="OrthoDB" id="945732at2"/>
<dbReference type="InterPro" id="IPR005618">
    <property type="entry name" value="OMPW"/>
</dbReference>
<dbReference type="GO" id="GO:0019867">
    <property type="term" value="C:outer membrane"/>
    <property type="evidence" value="ECO:0007669"/>
    <property type="project" value="InterPro"/>
</dbReference>
<dbReference type="EMBL" id="QGGO01000007">
    <property type="protein sequence ID" value="PWK27451.1"/>
    <property type="molecule type" value="Genomic_DNA"/>
</dbReference>
<protein>
    <submittedName>
        <fullName evidence="1">Outer membrane protein W</fullName>
    </submittedName>
</protein>
<dbReference type="Gene3D" id="2.40.160.20">
    <property type="match status" value="1"/>
</dbReference>
<keyword evidence="2" id="KW-1185">Reference proteome</keyword>
<gene>
    <name evidence="1" type="ORF">LV89_01765</name>
</gene>
<reference evidence="1 2" key="1">
    <citation type="submission" date="2018-05" db="EMBL/GenBank/DDBJ databases">
        <title>Genomic Encyclopedia of Archaeal and Bacterial Type Strains, Phase II (KMG-II): from individual species to whole genera.</title>
        <authorList>
            <person name="Goeker M."/>
        </authorList>
    </citation>
    <scope>NUCLEOTIDE SEQUENCE [LARGE SCALE GENOMIC DNA]</scope>
    <source>
        <strain evidence="1 2">DSM 22214</strain>
    </source>
</reference>
<dbReference type="Pfam" id="PF03922">
    <property type="entry name" value="OmpW"/>
    <property type="match status" value="1"/>
</dbReference>
<comment type="caution">
    <text evidence="1">The sequence shown here is derived from an EMBL/GenBank/DDBJ whole genome shotgun (WGS) entry which is preliminary data.</text>
</comment>